<feature type="compositionally biased region" description="Basic and acidic residues" evidence="1">
    <location>
        <begin position="969"/>
        <end position="990"/>
    </location>
</feature>
<keyword evidence="2" id="KW-1185">Reference proteome</keyword>
<feature type="compositionally biased region" description="Polar residues" evidence="1">
    <location>
        <begin position="785"/>
        <end position="799"/>
    </location>
</feature>
<proteinExistence type="predicted"/>
<feature type="compositionally biased region" description="Polar residues" evidence="1">
    <location>
        <begin position="991"/>
        <end position="1002"/>
    </location>
</feature>
<evidence type="ECO:0000313" key="2">
    <source>
        <dbReference type="Proteomes" id="UP001318040"/>
    </source>
</evidence>
<name>A0AAJ7WNT0_PETMA</name>
<feature type="compositionally biased region" description="Basic and acidic residues" evidence="1">
    <location>
        <begin position="481"/>
        <end position="509"/>
    </location>
</feature>
<feature type="compositionally biased region" description="Polar residues" evidence="1">
    <location>
        <begin position="527"/>
        <end position="537"/>
    </location>
</feature>
<feature type="region of interest" description="Disordered" evidence="1">
    <location>
        <begin position="193"/>
        <end position="212"/>
    </location>
</feature>
<feature type="compositionally biased region" description="Basic and acidic residues" evidence="1">
    <location>
        <begin position="1039"/>
        <end position="1048"/>
    </location>
</feature>
<feature type="region of interest" description="Disordered" evidence="1">
    <location>
        <begin position="1"/>
        <end position="63"/>
    </location>
</feature>
<feature type="compositionally biased region" description="Polar residues" evidence="1">
    <location>
        <begin position="47"/>
        <end position="58"/>
    </location>
</feature>
<feature type="region of interest" description="Disordered" evidence="1">
    <location>
        <begin position="650"/>
        <end position="818"/>
    </location>
</feature>
<feature type="compositionally biased region" description="Basic and acidic residues" evidence="1">
    <location>
        <begin position="26"/>
        <end position="43"/>
    </location>
</feature>
<evidence type="ECO:0000256" key="1">
    <source>
        <dbReference type="SAM" id="MobiDB-lite"/>
    </source>
</evidence>
<feature type="region of interest" description="Disordered" evidence="1">
    <location>
        <begin position="830"/>
        <end position="1109"/>
    </location>
</feature>
<dbReference type="Proteomes" id="UP001318040">
    <property type="component" value="Chromosome 6"/>
</dbReference>
<reference evidence="3" key="1">
    <citation type="submission" date="2025-08" db="UniProtKB">
        <authorList>
            <consortium name="RefSeq"/>
        </authorList>
    </citation>
    <scope>IDENTIFICATION</scope>
    <source>
        <tissue evidence="3">Sperm</tissue>
    </source>
</reference>
<accession>A0AAJ7WNT0</accession>
<dbReference type="AlphaFoldDB" id="A0AAJ7WNT0"/>
<feature type="compositionally biased region" description="Polar residues" evidence="1">
    <location>
        <begin position="704"/>
        <end position="714"/>
    </location>
</feature>
<feature type="compositionally biased region" description="Basic and acidic residues" evidence="1">
    <location>
        <begin position="739"/>
        <end position="755"/>
    </location>
</feature>
<feature type="compositionally biased region" description="Polar residues" evidence="1">
    <location>
        <begin position="1079"/>
        <end position="1091"/>
    </location>
</feature>
<feature type="compositionally biased region" description="Low complexity" evidence="1">
    <location>
        <begin position="1025"/>
        <end position="1038"/>
    </location>
</feature>
<sequence>MASQTYDGLTAARPPCRPGSGAIGETQDRVEIGDVTRGERAPEHAQQLESNADASATQGERRQNPRVEEFLLPELDNKPEVSQVWQIEMQQVQPILPNGYHLEVKLKIVKTEATSDISGFSYEINNWVVLLTKVEAAANNNGTTNRDVQVIVTAKDNKVDTAVTIKHPLKGGVRVANADQNTTDVGAEDVDVTTGVSPLGLGRGTGTEKTEQLENPLTFPKMEAETNHNKLTEAPVNGSTLAERNSSSAIKAANKAAGEVLESARKIPKAPRTVPSNASEKATACDAAEGTGSTAPPLGGAESAPLLTSTAPERRRRAVRREQAVKTAIAPPPSTAERGGPPVQNGDRAKPTRNTQPKSEDATNEGPESNAGARRAEATAPAAGNLTPEGKSSIDDIKDVCIGILHQVHEINVGSEQSIAVGARGADQASNWRAIEVAGSGTPASENTQRSKPPVAVEEASPACGGVPNNASHTSSKGMHRRDGEKALGVLESKDKIGVPKTGEIKESAEENCNNVMRPDEDAMETRSFNKSKQIENGSIAISPESPPFKTPKQSTTMQSGVQVALPVLAPKQDVAQGSDEVKTDKRVPLLSNTTLKETEGNMCSEEAISEATTNVSADGITPADVHCRDTQAKPKKGLFSIFSFEKEKKSRQTAATNADNNKPNSSSKNECFAATAAERNAELMATKPDEDVHGTAGKGLNSVDFTDTQQNSCHPGVPNTLASSAGDPAFSRDIPTQKSHEDSIDTAKESEENAKVTSDNVVHGTDGGSELFPCDESVGEPLNAQPQLWSRVEQTSSDGVAAEKESPGGLTVEKPPEKRWGFFSFFSFARSTSNSTPPQSPQPASDMAQEVCGNTVQSSADLQGSPDDGTTPSTARPSTKPENDIDNLMEQNRQHSENSSTDTEQPEIDNATAMSREGTSDEKTQREAMTAVSGGNAGEVECRDATRADSEAPGEPGHIPFKCSARTAKSEAEANIEKPIDRCSDKSSSPEEPQVAETINENAAVKSSDKASATGPEGKPSRGFFTLFSFSKSTSKSDVSETEEHTDPPVSCSEEEPPGEGEFLAADSPMDEEKNGTPVGTSQNKKTSSFWFFPDIGFTEPKPEEPTS</sequence>
<feature type="region of interest" description="Disordered" evidence="1">
    <location>
        <begin position="263"/>
        <end position="393"/>
    </location>
</feature>
<protein>
    <submittedName>
        <fullName evidence="3">Uncharacterized protein LOC116939752</fullName>
    </submittedName>
</protein>
<feature type="region of interest" description="Disordered" evidence="1">
    <location>
        <begin position="224"/>
        <end position="250"/>
    </location>
</feature>
<evidence type="ECO:0000313" key="3">
    <source>
        <dbReference type="RefSeq" id="XP_032804410.1"/>
    </source>
</evidence>
<feature type="compositionally biased region" description="Polar residues" evidence="1">
    <location>
        <begin position="442"/>
        <end position="451"/>
    </location>
</feature>
<feature type="compositionally biased region" description="Basic and acidic residues" evidence="1">
    <location>
        <begin position="941"/>
        <end position="951"/>
    </location>
</feature>
<dbReference type="RefSeq" id="XP_032804410.1">
    <property type="nucleotide sequence ID" value="XM_032948519.1"/>
</dbReference>
<organism evidence="2 3">
    <name type="scientific">Petromyzon marinus</name>
    <name type="common">Sea lamprey</name>
    <dbReference type="NCBI Taxonomy" id="7757"/>
    <lineage>
        <taxon>Eukaryota</taxon>
        <taxon>Metazoa</taxon>
        <taxon>Chordata</taxon>
        <taxon>Craniata</taxon>
        <taxon>Vertebrata</taxon>
        <taxon>Cyclostomata</taxon>
        <taxon>Hyperoartia</taxon>
        <taxon>Petromyzontiformes</taxon>
        <taxon>Petromyzontidae</taxon>
        <taxon>Petromyzon</taxon>
    </lineage>
</organism>
<feature type="region of interest" description="Disordered" evidence="1">
    <location>
        <begin position="440"/>
        <end position="558"/>
    </location>
</feature>
<feature type="compositionally biased region" description="Polar residues" evidence="1">
    <location>
        <begin position="853"/>
        <end position="878"/>
    </location>
</feature>
<dbReference type="KEGG" id="pmrn:116939752"/>
<feature type="compositionally biased region" description="Polar residues" evidence="1">
    <location>
        <begin position="653"/>
        <end position="670"/>
    </location>
</feature>
<gene>
    <name evidence="3" type="primary">LOC116939752</name>
</gene>